<dbReference type="PATRIC" id="fig|243274.18.peg.1516"/>
<evidence type="ECO:0000256" key="2">
    <source>
        <dbReference type="ARBA" id="ARBA00001946"/>
    </source>
</evidence>
<dbReference type="InterPro" id="IPR037056">
    <property type="entry name" value="RNase_H1_N_sf"/>
</dbReference>
<dbReference type="PIR" id="B72269">
    <property type="entry name" value="B72269"/>
</dbReference>
<evidence type="ECO:0000256" key="8">
    <source>
        <dbReference type="ARBA" id="ARBA00022723"/>
    </source>
</evidence>
<evidence type="ECO:0000256" key="9">
    <source>
        <dbReference type="ARBA" id="ARBA00022759"/>
    </source>
</evidence>
<keyword evidence="9" id="KW-0255">Endonuclease</keyword>
<accession>Q9X122</accession>
<name>Q9X122_THEMA</name>
<dbReference type="Pfam" id="PF00075">
    <property type="entry name" value="RNase_H"/>
    <property type="match status" value="1"/>
</dbReference>
<dbReference type="KEGG" id="tmi:THEMA_07855"/>
<evidence type="ECO:0000259" key="12">
    <source>
        <dbReference type="PROSITE" id="PS50879"/>
    </source>
</evidence>
<organism evidence="13 14">
    <name type="scientific">Thermotoga maritima (strain ATCC 43589 / DSM 3109 / JCM 10099 / NBRC 100826 / MSB8)</name>
    <dbReference type="NCBI Taxonomy" id="243274"/>
    <lineage>
        <taxon>Bacteria</taxon>
        <taxon>Thermotogati</taxon>
        <taxon>Thermotogota</taxon>
        <taxon>Thermotogae</taxon>
        <taxon>Thermotogales</taxon>
        <taxon>Thermotogaceae</taxon>
        <taxon>Thermotoga</taxon>
    </lineage>
</organism>
<comment type="cofactor">
    <cofactor evidence="2">
        <name>Mg(2+)</name>
        <dbReference type="ChEBI" id="CHEBI:18420"/>
    </cofactor>
</comment>
<dbReference type="OrthoDB" id="9811552at2"/>
<feature type="domain" description="RNase H type-1" evidence="12">
    <location>
        <begin position="62"/>
        <end position="197"/>
    </location>
</feature>
<dbReference type="InterPro" id="IPR011320">
    <property type="entry name" value="RNase_H1_N"/>
</dbReference>
<dbReference type="InterPro" id="IPR009027">
    <property type="entry name" value="Ribosomal_bL9/RNase_H1_N"/>
</dbReference>
<evidence type="ECO:0000256" key="5">
    <source>
        <dbReference type="ARBA" id="ARBA00012180"/>
    </source>
</evidence>
<keyword evidence="11" id="KW-0460">Magnesium</keyword>
<dbReference type="InParanoid" id="Q9X122"/>
<reference evidence="13 14" key="1">
    <citation type="journal article" date="1999" name="Nature">
        <title>Evidence for lateral gene transfer between Archaea and Bacteria from genome sequence of Thermotoga maritima.</title>
        <authorList>
            <person name="Nelson K.E."/>
            <person name="Clayton R.A."/>
            <person name="Gill S.R."/>
            <person name="Gwinn M.L."/>
            <person name="Dodson R.J."/>
            <person name="Haft D.H."/>
            <person name="Hickey E.K."/>
            <person name="Peterson J.D."/>
            <person name="Nelson W.C."/>
            <person name="Ketchum K.A."/>
            <person name="McDonald L."/>
            <person name="Utterback T.R."/>
            <person name="Malek J.A."/>
            <person name="Linher K.D."/>
            <person name="Garrett M.M."/>
            <person name="Stewart A.M."/>
            <person name="Cotton M.D."/>
            <person name="Pratt M.S."/>
            <person name="Phillips C.A."/>
            <person name="Richardson D."/>
            <person name="Heidelberg J."/>
            <person name="Sutton G.G."/>
            <person name="Fleischmann R.D."/>
            <person name="White O."/>
            <person name="Salzberg S.L."/>
            <person name="Smith H.O."/>
            <person name="Venter J.C."/>
            <person name="Fraser C.M."/>
        </authorList>
    </citation>
    <scope>NUCLEOTIDE SEQUENCE [LARGE SCALE GENOMIC DNA]</scope>
    <source>
        <strain evidence="14">ATCC 43589 / DSM 3109 / JCM 10099 / NBRC 100826 / MSB8</strain>
    </source>
</reference>
<dbReference type="KEGG" id="tma:TM1296"/>
<dbReference type="CDD" id="cd09277">
    <property type="entry name" value="RNase_HI_bacteria_like"/>
    <property type="match status" value="1"/>
</dbReference>
<dbReference type="PROSITE" id="PS50879">
    <property type="entry name" value="RNASE_H_1"/>
    <property type="match status" value="1"/>
</dbReference>
<comment type="similarity">
    <text evidence="4">Belongs to the RNase H family.</text>
</comment>
<proteinExistence type="inferred from homology"/>
<dbReference type="PANTHER" id="PTHR10642:SF26">
    <property type="entry name" value="RIBONUCLEASE H1"/>
    <property type="match status" value="1"/>
</dbReference>
<keyword evidence="14" id="KW-1185">Reference proteome</keyword>
<dbReference type="PANTHER" id="PTHR10642">
    <property type="entry name" value="RIBONUCLEASE H1"/>
    <property type="match status" value="1"/>
</dbReference>
<evidence type="ECO:0000256" key="6">
    <source>
        <dbReference type="ARBA" id="ARBA00017721"/>
    </source>
</evidence>
<dbReference type="InterPro" id="IPR012337">
    <property type="entry name" value="RNaseH-like_sf"/>
</dbReference>
<dbReference type="Proteomes" id="UP000008183">
    <property type="component" value="Chromosome"/>
</dbReference>
<dbReference type="AlphaFoldDB" id="Q9X122"/>
<dbReference type="EnsemblBacteria" id="AAD36370">
    <property type="protein sequence ID" value="AAD36370"/>
    <property type="gene ID" value="TM_1296"/>
</dbReference>
<dbReference type="InterPro" id="IPR036397">
    <property type="entry name" value="RNaseH_sf"/>
</dbReference>
<dbReference type="InterPro" id="IPR050092">
    <property type="entry name" value="RNase_H"/>
</dbReference>
<evidence type="ECO:0000313" key="14">
    <source>
        <dbReference type="Proteomes" id="UP000008183"/>
    </source>
</evidence>
<dbReference type="FunFam" id="3.40.970.10:FF:000002">
    <property type="entry name" value="Ribonuclease H"/>
    <property type="match status" value="1"/>
</dbReference>
<dbReference type="Gene3D" id="3.30.420.10">
    <property type="entry name" value="Ribonuclease H-like superfamily/Ribonuclease H"/>
    <property type="match status" value="1"/>
</dbReference>
<dbReference type="BRENDA" id="3.1.26.4">
    <property type="organism ID" value="6331"/>
</dbReference>
<comment type="catalytic activity">
    <reaction evidence="1">
        <text>Endonucleolytic cleavage to 5'-phosphomonoester.</text>
        <dbReference type="EC" id="3.1.26.4"/>
    </reaction>
</comment>
<dbReference type="PaxDb" id="243274-THEMA_07855"/>
<evidence type="ECO:0000256" key="1">
    <source>
        <dbReference type="ARBA" id="ARBA00000077"/>
    </source>
</evidence>
<dbReference type="Pfam" id="PF01693">
    <property type="entry name" value="Cauli_VI"/>
    <property type="match status" value="1"/>
</dbReference>
<keyword evidence="7" id="KW-0540">Nuclease</keyword>
<dbReference type="GO" id="GO:0004523">
    <property type="term" value="F:RNA-DNA hybrid ribonuclease activity"/>
    <property type="evidence" value="ECO:0000318"/>
    <property type="project" value="GO_Central"/>
</dbReference>
<evidence type="ECO:0000256" key="3">
    <source>
        <dbReference type="ARBA" id="ARBA00004065"/>
    </source>
</evidence>
<dbReference type="SUPFAM" id="SSF53098">
    <property type="entry name" value="Ribonuclease H-like"/>
    <property type="match status" value="1"/>
</dbReference>
<keyword evidence="10" id="KW-0378">Hydrolase</keyword>
<dbReference type="GO" id="GO:0003676">
    <property type="term" value="F:nucleic acid binding"/>
    <property type="evidence" value="ECO:0007669"/>
    <property type="project" value="InterPro"/>
</dbReference>
<dbReference type="InterPro" id="IPR002156">
    <property type="entry name" value="RNaseH_domain"/>
</dbReference>
<dbReference type="SUPFAM" id="SSF55658">
    <property type="entry name" value="L9 N-domain-like"/>
    <property type="match status" value="1"/>
</dbReference>
<evidence type="ECO:0000256" key="10">
    <source>
        <dbReference type="ARBA" id="ARBA00022801"/>
    </source>
</evidence>
<evidence type="ECO:0000256" key="4">
    <source>
        <dbReference type="ARBA" id="ARBA00005300"/>
    </source>
</evidence>
<dbReference type="EMBL" id="AE000512">
    <property type="protein sequence ID" value="AAD36370.1"/>
    <property type="molecule type" value="Genomic_DNA"/>
</dbReference>
<evidence type="ECO:0000256" key="11">
    <source>
        <dbReference type="ARBA" id="ARBA00022842"/>
    </source>
</evidence>
<dbReference type="Gene3D" id="3.40.970.10">
    <property type="entry name" value="Ribonuclease H1, N-terminal domain"/>
    <property type="match status" value="1"/>
</dbReference>
<dbReference type="EC" id="3.1.26.4" evidence="5"/>
<evidence type="ECO:0000256" key="7">
    <source>
        <dbReference type="ARBA" id="ARBA00022722"/>
    </source>
</evidence>
<keyword evidence="8" id="KW-0479">Metal-binding</keyword>
<evidence type="ECO:0000313" key="13">
    <source>
        <dbReference type="EMBL" id="AAD36370.1"/>
    </source>
</evidence>
<gene>
    <name evidence="13" type="ordered locus">TM_1296</name>
</gene>
<dbReference type="GO" id="GO:0046872">
    <property type="term" value="F:metal ion binding"/>
    <property type="evidence" value="ECO:0007669"/>
    <property type="project" value="UniProtKB-KW"/>
</dbReference>
<sequence>MKLAKKYYAVRKGRVPGIYKTWKEAEEQVKGFPGAEYKSFERLEDAKAYMEGKNECICPELDTETMIAYVDGSYDEVCGSGIVLCYRGKKEEYYFWTNIEEFKDSRNITGEIMAALFAMDYALKKGARKLVLRYDLEGLEKWATEEYRTNKLVTKVYRHYYRKFCQMGLKVVFEKIKSHSGNFCNDEADSLAKKASKKESNVEWMPEDFESIIRTLTKKGGCL</sequence>
<dbReference type="GO" id="GO:0043137">
    <property type="term" value="P:DNA replication, removal of RNA primer"/>
    <property type="evidence" value="ECO:0000318"/>
    <property type="project" value="GO_Central"/>
</dbReference>
<comment type="function">
    <text evidence="3">Endonuclease that specifically degrades the RNA of RNA-DNA hybrids.</text>
</comment>
<protein>
    <recommendedName>
        <fullName evidence="6">Ribonuclease H</fullName>
        <ecNumber evidence="5">3.1.26.4</ecNumber>
    </recommendedName>
</protein>